<reference evidence="1" key="1">
    <citation type="submission" date="2014-11" db="EMBL/GenBank/DDBJ databases">
        <authorList>
            <person name="Amaro Gonzalez C."/>
        </authorList>
    </citation>
    <scope>NUCLEOTIDE SEQUENCE</scope>
</reference>
<proteinExistence type="predicted"/>
<name>A0A0E9UCM4_ANGAN</name>
<protein>
    <submittedName>
        <fullName evidence="1">Uncharacterized protein</fullName>
    </submittedName>
</protein>
<organism evidence="1">
    <name type="scientific">Anguilla anguilla</name>
    <name type="common">European freshwater eel</name>
    <name type="synonym">Muraena anguilla</name>
    <dbReference type="NCBI Taxonomy" id="7936"/>
    <lineage>
        <taxon>Eukaryota</taxon>
        <taxon>Metazoa</taxon>
        <taxon>Chordata</taxon>
        <taxon>Craniata</taxon>
        <taxon>Vertebrata</taxon>
        <taxon>Euteleostomi</taxon>
        <taxon>Actinopterygii</taxon>
        <taxon>Neopterygii</taxon>
        <taxon>Teleostei</taxon>
        <taxon>Anguilliformes</taxon>
        <taxon>Anguillidae</taxon>
        <taxon>Anguilla</taxon>
    </lineage>
</organism>
<evidence type="ECO:0000313" key="1">
    <source>
        <dbReference type="EMBL" id="JAH62718.1"/>
    </source>
</evidence>
<accession>A0A0E9UCM4</accession>
<dbReference type="AlphaFoldDB" id="A0A0E9UCM4"/>
<dbReference type="EMBL" id="GBXM01045859">
    <property type="protein sequence ID" value="JAH62718.1"/>
    <property type="molecule type" value="Transcribed_RNA"/>
</dbReference>
<reference evidence="1" key="2">
    <citation type="journal article" date="2015" name="Fish Shellfish Immunol.">
        <title>Early steps in the European eel (Anguilla anguilla)-Vibrio vulnificus interaction in the gills: Role of the RtxA13 toxin.</title>
        <authorList>
            <person name="Callol A."/>
            <person name="Pajuelo D."/>
            <person name="Ebbesson L."/>
            <person name="Teles M."/>
            <person name="MacKenzie S."/>
            <person name="Amaro C."/>
        </authorList>
    </citation>
    <scope>NUCLEOTIDE SEQUENCE</scope>
</reference>
<sequence length="20" mass="2267">MFCFVLLDSFCLCCVLLPSI</sequence>